<dbReference type="InterPro" id="IPR001387">
    <property type="entry name" value="Cro/C1-type_HTH"/>
</dbReference>
<protein>
    <recommendedName>
        <fullName evidence="1">HTH cro/C1-type domain-containing protein</fullName>
    </recommendedName>
</protein>
<accession>A0A0R1RTW7</accession>
<dbReference type="PATRIC" id="fig|1423778.4.peg.226"/>
<keyword evidence="3" id="KW-1185">Reference proteome</keyword>
<dbReference type="Proteomes" id="UP000051697">
    <property type="component" value="Unassembled WGS sequence"/>
</dbReference>
<proteinExistence type="predicted"/>
<dbReference type="SUPFAM" id="SSF47413">
    <property type="entry name" value="lambda repressor-like DNA-binding domains"/>
    <property type="match status" value="1"/>
</dbReference>
<organism evidence="2 3">
    <name type="scientific">Paucilactobacillus oligofermentans DSM 15707 = LMG 22743</name>
    <dbReference type="NCBI Taxonomy" id="1423778"/>
    <lineage>
        <taxon>Bacteria</taxon>
        <taxon>Bacillati</taxon>
        <taxon>Bacillota</taxon>
        <taxon>Bacilli</taxon>
        <taxon>Lactobacillales</taxon>
        <taxon>Lactobacillaceae</taxon>
        <taxon>Paucilactobacillus</taxon>
    </lineage>
</organism>
<dbReference type="GO" id="GO:0003677">
    <property type="term" value="F:DNA binding"/>
    <property type="evidence" value="ECO:0007669"/>
    <property type="project" value="InterPro"/>
</dbReference>
<comment type="caution">
    <text evidence="2">The sequence shown here is derived from an EMBL/GenBank/DDBJ whole genome shotgun (WGS) entry which is preliminary data.</text>
</comment>
<evidence type="ECO:0000313" key="3">
    <source>
        <dbReference type="Proteomes" id="UP000051697"/>
    </source>
</evidence>
<dbReference type="EMBL" id="AZFE01000003">
    <property type="protein sequence ID" value="KRL57738.1"/>
    <property type="molecule type" value="Genomic_DNA"/>
</dbReference>
<evidence type="ECO:0000313" key="2">
    <source>
        <dbReference type="EMBL" id="KRL57738.1"/>
    </source>
</evidence>
<name>A0A0R1RTW7_9LACO</name>
<reference evidence="2 3" key="1">
    <citation type="journal article" date="2015" name="Genome Announc.">
        <title>Expanding the biotechnology potential of lactobacilli through comparative genomics of 213 strains and associated genera.</title>
        <authorList>
            <person name="Sun Z."/>
            <person name="Harris H.M."/>
            <person name="McCann A."/>
            <person name="Guo C."/>
            <person name="Argimon S."/>
            <person name="Zhang W."/>
            <person name="Yang X."/>
            <person name="Jeffery I.B."/>
            <person name="Cooney J.C."/>
            <person name="Kagawa T.F."/>
            <person name="Liu W."/>
            <person name="Song Y."/>
            <person name="Salvetti E."/>
            <person name="Wrobel A."/>
            <person name="Rasinkangas P."/>
            <person name="Parkhill J."/>
            <person name="Rea M.C."/>
            <person name="O'Sullivan O."/>
            <person name="Ritari J."/>
            <person name="Douillard F.P."/>
            <person name="Paul Ross R."/>
            <person name="Yang R."/>
            <person name="Briner A.E."/>
            <person name="Felis G.E."/>
            <person name="de Vos W.M."/>
            <person name="Barrangou R."/>
            <person name="Klaenhammer T.R."/>
            <person name="Caufield P.W."/>
            <person name="Cui Y."/>
            <person name="Zhang H."/>
            <person name="O'Toole P.W."/>
        </authorList>
    </citation>
    <scope>NUCLEOTIDE SEQUENCE [LARGE SCALE GENOMIC DNA]</scope>
    <source>
        <strain evidence="2 3">DSM 15707</strain>
    </source>
</reference>
<dbReference type="Gene3D" id="1.10.260.40">
    <property type="entry name" value="lambda repressor-like DNA-binding domains"/>
    <property type="match status" value="1"/>
</dbReference>
<dbReference type="AlphaFoldDB" id="A0A0R1RTW7"/>
<sequence>MELAVFSMFLLINYLNKGLLMNCQNTFQSDLKQHRLSSGLSLKALSNQIKDTYGIDISTSMLFRYENDAQSIPFNILWVLSDFFNIDLNKHKVINSASSKAFKSALIEYNNKK</sequence>
<dbReference type="RefSeq" id="WP_123827743.1">
    <property type="nucleotide sequence ID" value="NZ_AZFE01000003.1"/>
</dbReference>
<gene>
    <name evidence="2" type="ORF">FC70_GL000209</name>
</gene>
<dbReference type="PROSITE" id="PS50943">
    <property type="entry name" value="HTH_CROC1"/>
    <property type="match status" value="1"/>
</dbReference>
<dbReference type="CDD" id="cd00093">
    <property type="entry name" value="HTH_XRE"/>
    <property type="match status" value="1"/>
</dbReference>
<dbReference type="InterPro" id="IPR010982">
    <property type="entry name" value="Lambda_DNA-bd_dom_sf"/>
</dbReference>
<feature type="domain" description="HTH cro/C1-type" evidence="1">
    <location>
        <begin position="31"/>
        <end position="91"/>
    </location>
</feature>
<evidence type="ECO:0000259" key="1">
    <source>
        <dbReference type="PROSITE" id="PS50943"/>
    </source>
</evidence>